<dbReference type="AlphaFoldDB" id="A0A9Q9EQA7"/>
<evidence type="ECO:0000256" key="1">
    <source>
        <dbReference type="ARBA" id="ARBA00004141"/>
    </source>
</evidence>
<keyword evidence="2 6" id="KW-0812">Transmembrane</keyword>
<comment type="subcellular location">
    <subcellularLocation>
        <location evidence="1">Membrane</location>
        <topology evidence="1">Multi-pass membrane protein</topology>
    </subcellularLocation>
</comment>
<dbReference type="EMBL" id="CP099428">
    <property type="protein sequence ID" value="USW58574.1"/>
    <property type="molecule type" value="Genomic_DNA"/>
</dbReference>
<evidence type="ECO:0000256" key="5">
    <source>
        <dbReference type="SAM" id="MobiDB-lite"/>
    </source>
</evidence>
<dbReference type="PANTHER" id="PTHR22911">
    <property type="entry name" value="ACYL-MALONYL CONDENSING ENZYME-RELATED"/>
    <property type="match status" value="1"/>
</dbReference>
<evidence type="ECO:0000256" key="3">
    <source>
        <dbReference type="ARBA" id="ARBA00022989"/>
    </source>
</evidence>
<evidence type="ECO:0000313" key="9">
    <source>
        <dbReference type="Proteomes" id="UP001056384"/>
    </source>
</evidence>
<dbReference type="GO" id="GO:0016020">
    <property type="term" value="C:membrane"/>
    <property type="evidence" value="ECO:0007669"/>
    <property type="project" value="UniProtKB-SubCell"/>
</dbReference>
<evidence type="ECO:0000259" key="7">
    <source>
        <dbReference type="Pfam" id="PF00892"/>
    </source>
</evidence>
<keyword evidence="3 6" id="KW-1133">Transmembrane helix</keyword>
<organism evidence="8 9">
    <name type="scientific">Septoria linicola</name>
    <dbReference type="NCBI Taxonomy" id="215465"/>
    <lineage>
        <taxon>Eukaryota</taxon>
        <taxon>Fungi</taxon>
        <taxon>Dikarya</taxon>
        <taxon>Ascomycota</taxon>
        <taxon>Pezizomycotina</taxon>
        <taxon>Dothideomycetes</taxon>
        <taxon>Dothideomycetidae</taxon>
        <taxon>Mycosphaerellales</taxon>
        <taxon>Mycosphaerellaceae</taxon>
        <taxon>Septoria</taxon>
    </lineage>
</organism>
<protein>
    <submittedName>
        <fullName evidence="8">EamA domain-containing protein</fullName>
    </submittedName>
</protein>
<feature type="transmembrane region" description="Helical" evidence="6">
    <location>
        <begin position="413"/>
        <end position="431"/>
    </location>
</feature>
<dbReference type="PANTHER" id="PTHR22911:SF6">
    <property type="entry name" value="SOLUTE CARRIER FAMILY 35 MEMBER G1"/>
    <property type="match status" value="1"/>
</dbReference>
<name>A0A9Q9EQA7_9PEZI</name>
<keyword evidence="4 6" id="KW-0472">Membrane</keyword>
<evidence type="ECO:0000256" key="4">
    <source>
        <dbReference type="ARBA" id="ARBA00023136"/>
    </source>
</evidence>
<feature type="transmembrane region" description="Helical" evidence="6">
    <location>
        <begin position="111"/>
        <end position="132"/>
    </location>
</feature>
<feature type="domain" description="EamA" evidence="7">
    <location>
        <begin position="110"/>
        <end position="250"/>
    </location>
</feature>
<feature type="transmembrane region" description="Helical" evidence="6">
    <location>
        <begin position="177"/>
        <end position="198"/>
    </location>
</feature>
<feature type="transmembrane region" description="Helical" evidence="6">
    <location>
        <begin position="359"/>
        <end position="376"/>
    </location>
</feature>
<gene>
    <name evidence="8" type="ORF">Slin15195_G118930</name>
</gene>
<feature type="region of interest" description="Disordered" evidence="5">
    <location>
        <begin position="1"/>
        <end position="27"/>
    </location>
</feature>
<proteinExistence type="predicted"/>
<dbReference type="Proteomes" id="UP001056384">
    <property type="component" value="Chromosome 11"/>
</dbReference>
<evidence type="ECO:0000256" key="2">
    <source>
        <dbReference type="ARBA" id="ARBA00022692"/>
    </source>
</evidence>
<accession>A0A9Q9EQA7</accession>
<dbReference type="InterPro" id="IPR037185">
    <property type="entry name" value="EmrE-like"/>
</dbReference>
<sequence length="481" mass="52425">MSLRPNRDENDKASGLSREDTRENDPVSVAHTLKQNVRQLSFTEGSGYLSAPLSGPIRPLSPDALSVLSAEEFEQISPSRRSSRVSIANNAFGKPQSLRTRLGASWLRNKGLVLMLIAQFFGTLMNVTTRILEVEGNGGKGFHPFQILFVRMGITVILASCYMYYSRTPHFPFGAPEVRWLLIARGFCGFFGVFGMYYSLLYLPLADATVITFLAPGLACWVCSKLIDEPFTRLEKIGTGVSLLGVLFIARPTTLLHAFGSAAHTSASDSAGGSTGSEDADAGNYDDVTPVQRLEGVGVALIGVCGAVGAYTTIRWIGKRAHPLVSVNYFASWCVVVSLVMQLLLPSIGFLFPSGVREWGLLLFLGICGFVMQFLLASALSYEKSSRVTNMIYTQMLFALTFDKLVFGHSPGFLSILGSSLILGSAIVVAFQKSTSESQKQAEDSNLRSDEEAQNHLMADIDGSNNQERLPVEEVQLRTLR</sequence>
<reference evidence="8" key="1">
    <citation type="submission" date="2022-06" db="EMBL/GenBank/DDBJ databases">
        <title>Complete genome sequences of two strains of the flax pathogen Septoria linicola.</title>
        <authorList>
            <person name="Lapalu N."/>
            <person name="Simon A."/>
            <person name="Demenou B."/>
            <person name="Paumier D."/>
            <person name="Guillot M.-P."/>
            <person name="Gout L."/>
            <person name="Valade R."/>
        </authorList>
    </citation>
    <scope>NUCLEOTIDE SEQUENCE</scope>
    <source>
        <strain evidence="8">SE15195</strain>
    </source>
</reference>
<feature type="compositionally biased region" description="Basic and acidic residues" evidence="5">
    <location>
        <begin position="1"/>
        <end position="25"/>
    </location>
</feature>
<dbReference type="SUPFAM" id="SSF103481">
    <property type="entry name" value="Multidrug resistance efflux transporter EmrE"/>
    <property type="match status" value="2"/>
</dbReference>
<feature type="domain" description="EamA" evidence="7">
    <location>
        <begin position="299"/>
        <end position="430"/>
    </location>
</feature>
<feature type="transmembrane region" description="Helical" evidence="6">
    <location>
        <begin position="144"/>
        <end position="165"/>
    </location>
</feature>
<feature type="region of interest" description="Disordered" evidence="5">
    <location>
        <begin position="264"/>
        <end position="283"/>
    </location>
</feature>
<feature type="transmembrane region" description="Helical" evidence="6">
    <location>
        <begin position="297"/>
        <end position="318"/>
    </location>
</feature>
<evidence type="ECO:0000313" key="8">
    <source>
        <dbReference type="EMBL" id="USW58574.1"/>
    </source>
</evidence>
<keyword evidence="9" id="KW-1185">Reference proteome</keyword>
<feature type="transmembrane region" description="Helical" evidence="6">
    <location>
        <begin position="330"/>
        <end position="353"/>
    </location>
</feature>
<dbReference type="InterPro" id="IPR000620">
    <property type="entry name" value="EamA_dom"/>
</dbReference>
<dbReference type="Pfam" id="PF00892">
    <property type="entry name" value="EamA"/>
    <property type="match status" value="2"/>
</dbReference>
<evidence type="ECO:0000256" key="6">
    <source>
        <dbReference type="SAM" id="Phobius"/>
    </source>
</evidence>